<dbReference type="PROSITE" id="PS00211">
    <property type="entry name" value="ABC_TRANSPORTER_1"/>
    <property type="match status" value="1"/>
</dbReference>
<dbReference type="RefSeq" id="WP_101175430.1">
    <property type="nucleotide sequence ID" value="NZ_PISE01000004.1"/>
</dbReference>
<gene>
    <name evidence="5" type="ORF">CWS01_02275</name>
</gene>
<dbReference type="InterPro" id="IPR017871">
    <property type="entry name" value="ABC_transporter-like_CS"/>
</dbReference>
<evidence type="ECO:0000313" key="5">
    <source>
        <dbReference type="EMBL" id="PKG25325.1"/>
    </source>
</evidence>
<sequence length="299" mass="33381">MENIVRLTNVSKVFADQKAVDNISFSINKGEVVAILGANGAGKTTTILMMLGLVRSTDGEVMLFGTRPNQKEVKERIGCMLQEVSVMDGLRVKEIISLVQSYYPKPMGTADLLAITGFEKRDWNKRTEKLSGGQKRRLNFALALAGNPDLLFFDEPTVGMDITARKNFWDTVKSLKDSGKTIIFTTHYLQEADEVAERIILFNHGSIVEDGTPTDLKNRLSSQRVSFQAVENVSLDMYRKLPYCLEAKQVEGRVTLVTDDADELLNVLIANKLSMKQIEVHQGKLEEAFSELAAKKEVM</sequence>
<dbReference type="SMART" id="SM00382">
    <property type="entry name" value="AAA"/>
    <property type="match status" value="1"/>
</dbReference>
<dbReference type="Proteomes" id="UP000233375">
    <property type="component" value="Unassembled WGS sequence"/>
</dbReference>
<dbReference type="GO" id="GO:0016887">
    <property type="term" value="F:ATP hydrolysis activity"/>
    <property type="evidence" value="ECO:0007669"/>
    <property type="project" value="InterPro"/>
</dbReference>
<comment type="caution">
    <text evidence="5">The sequence shown here is derived from an EMBL/GenBank/DDBJ whole genome shotgun (WGS) entry which is preliminary data.</text>
</comment>
<proteinExistence type="predicted"/>
<dbReference type="SUPFAM" id="SSF52540">
    <property type="entry name" value="P-loop containing nucleoside triphosphate hydrolases"/>
    <property type="match status" value="1"/>
</dbReference>
<dbReference type="PANTHER" id="PTHR42711">
    <property type="entry name" value="ABC TRANSPORTER ATP-BINDING PROTEIN"/>
    <property type="match status" value="1"/>
</dbReference>
<dbReference type="InterPro" id="IPR003439">
    <property type="entry name" value="ABC_transporter-like_ATP-bd"/>
</dbReference>
<accession>A0A2N0Z729</accession>
<dbReference type="Pfam" id="PF00005">
    <property type="entry name" value="ABC_tran"/>
    <property type="match status" value="1"/>
</dbReference>
<dbReference type="CDD" id="cd03230">
    <property type="entry name" value="ABC_DR_subfamily_A"/>
    <property type="match status" value="1"/>
</dbReference>
<dbReference type="FunFam" id="3.40.50.300:FF:001548">
    <property type="entry name" value="ABC efflux transporter ATP-binding protein"/>
    <property type="match status" value="1"/>
</dbReference>
<reference evidence="5 6" key="1">
    <citation type="journal article" date="2003" name="Int. J. Syst. Evol. Microbiol.">
        <title>Bacillus nealsonii sp. nov., isolated from a spacecraft-assembly facility, whose spores are gamma-radiation resistant.</title>
        <authorList>
            <person name="Venkateswaran K."/>
            <person name="Kempf M."/>
            <person name="Chen F."/>
            <person name="Satomi M."/>
            <person name="Nicholson W."/>
            <person name="Kern R."/>
        </authorList>
    </citation>
    <scope>NUCLEOTIDE SEQUENCE [LARGE SCALE GENOMIC DNA]</scope>
    <source>
        <strain evidence="5 6">FO-92</strain>
    </source>
</reference>
<organism evidence="5 6">
    <name type="scientific">Niallia nealsonii</name>
    <dbReference type="NCBI Taxonomy" id="115979"/>
    <lineage>
        <taxon>Bacteria</taxon>
        <taxon>Bacillati</taxon>
        <taxon>Bacillota</taxon>
        <taxon>Bacilli</taxon>
        <taxon>Bacillales</taxon>
        <taxon>Bacillaceae</taxon>
        <taxon>Niallia</taxon>
    </lineage>
</organism>
<keyword evidence="6" id="KW-1185">Reference proteome</keyword>
<dbReference type="InterPro" id="IPR050763">
    <property type="entry name" value="ABC_transporter_ATP-binding"/>
</dbReference>
<evidence type="ECO:0000259" key="4">
    <source>
        <dbReference type="PROSITE" id="PS50893"/>
    </source>
</evidence>
<keyword evidence="2" id="KW-0547">Nucleotide-binding</keyword>
<dbReference type="InterPro" id="IPR003593">
    <property type="entry name" value="AAA+_ATPase"/>
</dbReference>
<dbReference type="InterPro" id="IPR027417">
    <property type="entry name" value="P-loop_NTPase"/>
</dbReference>
<keyword evidence="1" id="KW-0813">Transport</keyword>
<dbReference type="Gene3D" id="3.40.50.300">
    <property type="entry name" value="P-loop containing nucleotide triphosphate hydrolases"/>
    <property type="match status" value="1"/>
</dbReference>
<protein>
    <submittedName>
        <fullName evidence="5">ABC transporter ATP-binding protein</fullName>
    </submittedName>
</protein>
<dbReference type="EMBL" id="PISE01000004">
    <property type="protein sequence ID" value="PKG25325.1"/>
    <property type="molecule type" value="Genomic_DNA"/>
</dbReference>
<evidence type="ECO:0000313" key="6">
    <source>
        <dbReference type="Proteomes" id="UP000233375"/>
    </source>
</evidence>
<dbReference type="OrthoDB" id="9804819at2"/>
<evidence type="ECO:0000256" key="3">
    <source>
        <dbReference type="ARBA" id="ARBA00022840"/>
    </source>
</evidence>
<evidence type="ECO:0000256" key="2">
    <source>
        <dbReference type="ARBA" id="ARBA00022741"/>
    </source>
</evidence>
<keyword evidence="3 5" id="KW-0067">ATP-binding</keyword>
<evidence type="ECO:0000256" key="1">
    <source>
        <dbReference type="ARBA" id="ARBA00022448"/>
    </source>
</evidence>
<feature type="domain" description="ABC transporter" evidence="4">
    <location>
        <begin position="5"/>
        <end position="229"/>
    </location>
</feature>
<dbReference type="PROSITE" id="PS50893">
    <property type="entry name" value="ABC_TRANSPORTER_2"/>
    <property type="match status" value="1"/>
</dbReference>
<name>A0A2N0Z729_9BACI</name>
<dbReference type="PANTHER" id="PTHR42711:SF17">
    <property type="entry name" value="ABC TRANSPORTER ATP-BINDING PROTEIN"/>
    <property type="match status" value="1"/>
</dbReference>
<dbReference type="AlphaFoldDB" id="A0A2N0Z729"/>
<dbReference type="GO" id="GO:0005524">
    <property type="term" value="F:ATP binding"/>
    <property type="evidence" value="ECO:0007669"/>
    <property type="project" value="UniProtKB-KW"/>
</dbReference>